<evidence type="ECO:0000256" key="4">
    <source>
        <dbReference type="ARBA" id="ARBA00022692"/>
    </source>
</evidence>
<dbReference type="PROSITE" id="PS50893">
    <property type="entry name" value="ABC_TRANSPORTER_2"/>
    <property type="match status" value="2"/>
</dbReference>
<dbReference type="PANTHER" id="PTHR19241">
    <property type="entry name" value="ATP-BINDING CASSETTE TRANSPORTER"/>
    <property type="match status" value="1"/>
</dbReference>
<evidence type="ECO:0000256" key="9">
    <source>
        <dbReference type="SAM" id="MobiDB-lite"/>
    </source>
</evidence>
<keyword evidence="13" id="KW-1185">Reference proteome</keyword>
<dbReference type="CDD" id="cd03233">
    <property type="entry name" value="ABCG_PDR_domain1"/>
    <property type="match status" value="1"/>
</dbReference>
<evidence type="ECO:0000256" key="3">
    <source>
        <dbReference type="ARBA" id="ARBA00022448"/>
    </source>
</evidence>
<dbReference type="Gene3D" id="3.40.50.300">
    <property type="entry name" value="P-loop containing nucleotide triphosphate hydrolases"/>
    <property type="match status" value="2"/>
</dbReference>
<dbReference type="Pfam" id="PF01061">
    <property type="entry name" value="ABC2_membrane"/>
    <property type="match status" value="2"/>
</dbReference>
<feature type="domain" description="ABC transporter" evidence="11">
    <location>
        <begin position="774"/>
        <end position="1017"/>
    </location>
</feature>
<dbReference type="EMBL" id="QGML01000074">
    <property type="protein sequence ID" value="TVY93826.1"/>
    <property type="molecule type" value="Genomic_DNA"/>
</dbReference>
<organism evidence="12 13">
    <name type="scientific">Lachnellula willkommii</name>
    <dbReference type="NCBI Taxonomy" id="215461"/>
    <lineage>
        <taxon>Eukaryota</taxon>
        <taxon>Fungi</taxon>
        <taxon>Dikarya</taxon>
        <taxon>Ascomycota</taxon>
        <taxon>Pezizomycotina</taxon>
        <taxon>Leotiomycetes</taxon>
        <taxon>Helotiales</taxon>
        <taxon>Lachnaceae</taxon>
        <taxon>Lachnellula</taxon>
    </lineage>
</organism>
<protein>
    <submittedName>
        <fullName evidence="12">ZEB2-regulated ABC transporter</fullName>
    </submittedName>
</protein>
<keyword evidence="4 10" id="KW-0812">Transmembrane</keyword>
<sequence length="1479" mass="166081">MELEVCLNPFRAVPAGSPLDPASESFSAKKWLSNLIGFVAKDPEKYPYRFTGLTFRDLDAYGFRLHSDYQKTVGNIFLEVGHLFRSLVGTGKQKVQILKGFDGIVENGQMLLVLGRPGSGCSTLLKTISGDTDGFHVDEHSQLNYQGISAQQMHTQFRGEAIYMAENDVHFPQLTVGQTLLFAAKARAPRDYTFPEVTRDMYATHMRDVIMATFGLRHTLDTNVGNDIMPGVSGGERKRVSIAEAALSGSPLQCWDNSTRGLDSANALEFCKHLRISADMAGSTVLVSLYQGSQEAYDLFDKVTVLYAGRQIFFGPSKAAKAYFINMGFACAPRQTTADFLTSLTSPSERSIRPGFENRTPRTAAEFVTVWQRSTEYAQLLEDIAAYNEKYPIGGRSAADFAASRSLQQAKHQRVKSPYTLSVDQQIKLCVERGFQRLKGDASITISGIVANSIMALVVGSIFYNMQDSTADFYSRSVLLFFAILLNAFASALEIIILFDQRPIVEKHARYALYHPFTEAISSALCDLPYKICNSIAFNLVLYFMTNLRRTPEAFFVFITFSFFTTLSLSMVFRTIGATSRSLAQALAPGAIFILALMVYTGFVIPVPNMVPWFRWINKVNPIAYAFESLMINEFHGRNFKCGAFVPQGPQYGNAGDLNRICSTVGAQIGSDFVSGTDFIRLSYNYERSHMWRNFAIIVAFFVFFTGTYLTATEFITEKKSKGEVLLFQRTHRPRLTNANDPEKPQTPPGTLDPMTRDLPSRISGIIEHQTSTFHWRDICYDIKTKKENRRILDHVDGWVKPRSLTALMGPSGAGKTTLLDVLAARDTIGVASGGALVDGHQRDISFQRKTGYAQQQDIHLETMTVREALQFNALMCQPQSLEKKEKLAYVEEVIKLLKMESYANAIIGPPGEGLNIEQRKKLTIAVELAARPQLLLFLDEPSSGLDSQTAWAVLDLLQQLTAHGQAILCTIHQPSAMLFQRFDRLLLLAPEGKPVYFGQIGYEASTVISYFERNGAKPCHADANPAEWIMEALGCAPGHQSTIDWPEVWRASPEYVHVHHELDEMEKQDLRSSAIASAGIDEYQEYAASFRVQLWECLKRVNKQYWRSPSYIYSKTALCALASLFLGFSFYKADNSLQGLQSQTFSIFMLLTQSSNLVPQILPNFCIQRSLYERRERPAKTYSWKVFILSNILVELPWNTLMSFILFVSWYYPIGLYRNAEPSHAVVERGVTMFLLMWVYMMYTSTFAHMVQAGVELAGMAGNYANLLFILTLIFSGLLVNADALPGFWIFMYRVSPFTYLISGILSVGLANAPVSCSKIELLHFDPLPGMKCGSYLKSYVENAGGRVINPDATSACSFCQVDNTNDFLKSLRIYYDDRWRNFGILWIYVVFNVCAAVFLYWMFRLPKKIKKGTPQNISDPPLPQSEHYDKVELDVDLDEAELRQAILKMRLMVDDGKFVSSMSSKLSGNTEEADCEL</sequence>
<dbReference type="Proteomes" id="UP000315522">
    <property type="component" value="Unassembled WGS sequence"/>
</dbReference>
<dbReference type="InterPro" id="IPR027417">
    <property type="entry name" value="P-loop_NTPase"/>
</dbReference>
<accession>A0A559MLI8</accession>
<feature type="region of interest" description="Disordered" evidence="9">
    <location>
        <begin position="734"/>
        <end position="756"/>
    </location>
</feature>
<dbReference type="InterPro" id="IPR013525">
    <property type="entry name" value="ABC2_TM"/>
</dbReference>
<dbReference type="SUPFAM" id="SSF52540">
    <property type="entry name" value="P-loop containing nucleoside triphosphate hydrolases"/>
    <property type="match status" value="2"/>
</dbReference>
<feature type="transmembrane region" description="Helical" evidence="10">
    <location>
        <begin position="478"/>
        <end position="499"/>
    </location>
</feature>
<evidence type="ECO:0000256" key="10">
    <source>
        <dbReference type="SAM" id="Phobius"/>
    </source>
</evidence>
<evidence type="ECO:0000256" key="1">
    <source>
        <dbReference type="ARBA" id="ARBA00004141"/>
    </source>
</evidence>
<feature type="transmembrane region" description="Helical" evidence="10">
    <location>
        <begin position="1386"/>
        <end position="1405"/>
    </location>
</feature>
<feature type="transmembrane region" description="Helical" evidence="10">
    <location>
        <begin position="444"/>
        <end position="466"/>
    </location>
</feature>
<keyword evidence="5" id="KW-0547">Nucleotide-binding</keyword>
<evidence type="ECO:0000256" key="8">
    <source>
        <dbReference type="ARBA" id="ARBA00023136"/>
    </source>
</evidence>
<evidence type="ECO:0000313" key="13">
    <source>
        <dbReference type="Proteomes" id="UP000315522"/>
    </source>
</evidence>
<dbReference type="InterPro" id="IPR029481">
    <property type="entry name" value="ABC_trans_N"/>
</dbReference>
<dbReference type="Pfam" id="PF00005">
    <property type="entry name" value="ABC_tran"/>
    <property type="match status" value="2"/>
</dbReference>
<evidence type="ECO:0000259" key="11">
    <source>
        <dbReference type="PROSITE" id="PS50893"/>
    </source>
</evidence>
<dbReference type="InterPro" id="IPR017871">
    <property type="entry name" value="ABC_transporter-like_CS"/>
</dbReference>
<comment type="subcellular location">
    <subcellularLocation>
        <location evidence="1">Membrane</location>
        <topology evidence="1">Multi-pass membrane protein</topology>
    </subcellularLocation>
</comment>
<dbReference type="FunFam" id="3.40.50.300:FF:000054">
    <property type="entry name" value="ABC multidrug transporter atrF"/>
    <property type="match status" value="1"/>
</dbReference>
<evidence type="ECO:0000256" key="7">
    <source>
        <dbReference type="ARBA" id="ARBA00022989"/>
    </source>
</evidence>
<feature type="transmembrane region" description="Helical" evidence="10">
    <location>
        <begin position="1187"/>
        <end position="1213"/>
    </location>
</feature>
<evidence type="ECO:0000256" key="2">
    <source>
        <dbReference type="ARBA" id="ARBA00006012"/>
    </source>
</evidence>
<feature type="domain" description="ABC transporter" evidence="11">
    <location>
        <begin position="78"/>
        <end position="333"/>
    </location>
</feature>
<dbReference type="InterPro" id="IPR034003">
    <property type="entry name" value="ABCG_PDR_2"/>
</dbReference>
<feature type="transmembrane region" description="Helical" evidence="10">
    <location>
        <begin position="1268"/>
        <end position="1292"/>
    </location>
</feature>
<feature type="transmembrane region" description="Helical" evidence="10">
    <location>
        <begin position="691"/>
        <end position="712"/>
    </location>
</feature>
<dbReference type="SMART" id="SM00382">
    <property type="entry name" value="AAA"/>
    <property type="match status" value="2"/>
</dbReference>
<feature type="transmembrane region" description="Helical" evidence="10">
    <location>
        <begin position="1233"/>
        <end position="1256"/>
    </location>
</feature>
<keyword evidence="7 10" id="KW-1133">Transmembrane helix</keyword>
<dbReference type="Pfam" id="PF14510">
    <property type="entry name" value="ABC_trans_N"/>
    <property type="match status" value="1"/>
</dbReference>
<dbReference type="PROSITE" id="PS00211">
    <property type="entry name" value="ABC_TRANSPORTER_1"/>
    <property type="match status" value="1"/>
</dbReference>
<dbReference type="InterPro" id="IPR010929">
    <property type="entry name" value="PDR_CDR_ABC"/>
</dbReference>
<name>A0A559MLI8_9HELO</name>
<evidence type="ECO:0000256" key="6">
    <source>
        <dbReference type="ARBA" id="ARBA00022840"/>
    </source>
</evidence>
<dbReference type="CDD" id="cd03232">
    <property type="entry name" value="ABCG_PDR_domain2"/>
    <property type="match status" value="1"/>
</dbReference>
<dbReference type="InterPro" id="IPR003439">
    <property type="entry name" value="ABC_transporter-like_ATP-bd"/>
</dbReference>
<proteinExistence type="inferred from homology"/>
<keyword evidence="8 10" id="KW-0472">Membrane</keyword>
<comment type="similarity">
    <text evidence="2">Belongs to the ABC transporter superfamily. ABCG family. PDR (TC 3.A.1.205) subfamily.</text>
</comment>
<feature type="transmembrane region" description="Helical" evidence="10">
    <location>
        <begin position="586"/>
        <end position="605"/>
    </location>
</feature>
<keyword evidence="6" id="KW-0067">ATP-binding</keyword>
<dbReference type="GO" id="GO:0016020">
    <property type="term" value="C:membrane"/>
    <property type="evidence" value="ECO:0007669"/>
    <property type="project" value="UniProtKB-SubCell"/>
</dbReference>
<feature type="transmembrane region" description="Helical" evidence="10">
    <location>
        <begin position="1113"/>
        <end position="1132"/>
    </location>
</feature>
<keyword evidence="3" id="KW-0813">Transport</keyword>
<feature type="transmembrane region" description="Helical" evidence="10">
    <location>
        <begin position="554"/>
        <end position="574"/>
    </location>
</feature>
<dbReference type="GO" id="GO:0016887">
    <property type="term" value="F:ATP hydrolysis activity"/>
    <property type="evidence" value="ECO:0007669"/>
    <property type="project" value="InterPro"/>
</dbReference>
<evidence type="ECO:0000256" key="5">
    <source>
        <dbReference type="ARBA" id="ARBA00022741"/>
    </source>
</evidence>
<evidence type="ECO:0000313" key="12">
    <source>
        <dbReference type="EMBL" id="TVY93826.1"/>
    </source>
</evidence>
<reference evidence="12 13" key="1">
    <citation type="submission" date="2018-05" db="EMBL/GenBank/DDBJ databases">
        <title>Genome sequencing and assembly of the regulated plant pathogen Lachnellula willkommii and related sister species for the development of diagnostic species identification markers.</title>
        <authorList>
            <person name="Giroux E."/>
            <person name="Bilodeau G."/>
        </authorList>
    </citation>
    <scope>NUCLEOTIDE SEQUENCE [LARGE SCALE GENOMIC DNA]</scope>
    <source>
        <strain evidence="12 13">CBS 172.35</strain>
    </source>
</reference>
<gene>
    <name evidence="12" type="primary">ZRA1_1</name>
    <name evidence="12" type="ORF">LAWI1_G000739</name>
</gene>
<dbReference type="InterPro" id="IPR034001">
    <property type="entry name" value="ABCG_PDR_1"/>
</dbReference>
<comment type="caution">
    <text evidence="12">The sequence shown here is derived from an EMBL/GenBank/DDBJ whole genome shotgun (WGS) entry which is preliminary data.</text>
</comment>
<dbReference type="Pfam" id="PF06422">
    <property type="entry name" value="PDR_CDR"/>
    <property type="match status" value="2"/>
</dbReference>
<dbReference type="GO" id="GO:0005524">
    <property type="term" value="F:ATP binding"/>
    <property type="evidence" value="ECO:0007669"/>
    <property type="project" value="UniProtKB-KW"/>
</dbReference>
<dbReference type="InterPro" id="IPR003593">
    <property type="entry name" value="AAA+_ATPase"/>
</dbReference>
<dbReference type="GO" id="GO:0140359">
    <property type="term" value="F:ABC-type transporter activity"/>
    <property type="evidence" value="ECO:0007669"/>
    <property type="project" value="InterPro"/>
</dbReference>